<dbReference type="Proteomes" id="UP001214976">
    <property type="component" value="Unassembled WGS sequence"/>
</dbReference>
<dbReference type="GO" id="GO:0009253">
    <property type="term" value="P:peptidoglycan catabolic process"/>
    <property type="evidence" value="ECO:0007669"/>
    <property type="project" value="InterPro"/>
</dbReference>
<dbReference type="Pfam" id="PF01520">
    <property type="entry name" value="Amidase_3"/>
    <property type="match status" value="1"/>
</dbReference>
<dbReference type="InterPro" id="IPR002508">
    <property type="entry name" value="MurNAc-LAA_cat"/>
</dbReference>
<sequence>MKTLAILSAALYASSTVAFSVILDTGHTEKHYGAVSPFNKTEFSYNQAMVTTLQRHILARKLDVELVPNTQPDLTLQQRTLYGNKTDLFVSIHHDSFPPELNAQRENLSGFSVFVSQKNPNYPQSLNCAKAVATRLIQTGERRSRYHESDIEGERKTLLDERGVYRYDELAVLKNARSPAILIEIGVIANPSEAKRLERTAVKEQIAKAISLGIADCIKTH</sequence>
<evidence type="ECO:0000313" key="7">
    <source>
        <dbReference type="Proteomes" id="UP001214976"/>
    </source>
</evidence>
<proteinExistence type="predicted"/>
<dbReference type="RefSeq" id="WP_317477433.1">
    <property type="nucleotide sequence ID" value="NZ_JARQTT010000004.1"/>
</dbReference>
<dbReference type="GO" id="GO:0008745">
    <property type="term" value="F:N-acetylmuramoyl-L-alanine amidase activity"/>
    <property type="evidence" value="ECO:0007669"/>
    <property type="project" value="UniProtKB-EC"/>
</dbReference>
<feature type="domain" description="MurNAc-LAA" evidence="5">
    <location>
        <begin position="78"/>
        <end position="215"/>
    </location>
</feature>
<dbReference type="SMART" id="SM00646">
    <property type="entry name" value="Ami_3"/>
    <property type="match status" value="1"/>
</dbReference>
<comment type="caution">
    <text evidence="6">The sequence shown here is derived from an EMBL/GenBank/DDBJ whole genome shotgun (WGS) entry which is preliminary data.</text>
</comment>
<dbReference type="CDD" id="cd02696">
    <property type="entry name" value="MurNAc-LAA"/>
    <property type="match status" value="1"/>
</dbReference>
<dbReference type="Gene3D" id="3.40.630.40">
    <property type="entry name" value="Zn-dependent exopeptidases"/>
    <property type="match status" value="1"/>
</dbReference>
<dbReference type="AlphaFoldDB" id="A0AAW6QAA1"/>
<dbReference type="EMBL" id="JARQTW010000012">
    <property type="protein sequence ID" value="MDG2950422.1"/>
    <property type="molecule type" value="Genomic_DNA"/>
</dbReference>
<evidence type="ECO:0000313" key="6">
    <source>
        <dbReference type="EMBL" id="MDG2950422.1"/>
    </source>
</evidence>
<gene>
    <name evidence="6" type="ORF">P7M15_07825</name>
</gene>
<feature type="signal peptide" evidence="4">
    <location>
        <begin position="1"/>
        <end position="20"/>
    </location>
</feature>
<comment type="catalytic activity">
    <reaction evidence="1">
        <text>Hydrolyzes the link between N-acetylmuramoyl residues and L-amino acid residues in certain cell-wall glycopeptides.</text>
        <dbReference type="EC" id="3.5.1.28"/>
    </reaction>
</comment>
<dbReference type="SUPFAM" id="SSF53187">
    <property type="entry name" value="Zn-dependent exopeptidases"/>
    <property type="match status" value="1"/>
</dbReference>
<organism evidence="6 7">
    <name type="scientific">Exercitatus varius</name>
    <dbReference type="NCBI Taxonomy" id="67857"/>
    <lineage>
        <taxon>Bacteria</taxon>
        <taxon>Pseudomonadati</taxon>
        <taxon>Pseudomonadota</taxon>
        <taxon>Gammaproteobacteria</taxon>
        <taxon>Pasteurellales</taxon>
        <taxon>Pasteurellaceae</taxon>
        <taxon>Exercitatus</taxon>
    </lineage>
</organism>
<keyword evidence="3" id="KW-0378">Hydrolase</keyword>
<dbReference type="PANTHER" id="PTHR30404">
    <property type="entry name" value="N-ACETYLMURAMOYL-L-ALANINE AMIDASE"/>
    <property type="match status" value="1"/>
</dbReference>
<dbReference type="EC" id="3.5.1.28" evidence="2"/>
<accession>A0AAW6QAA1</accession>
<keyword evidence="4" id="KW-0732">Signal</keyword>
<reference evidence="6" key="1">
    <citation type="submission" date="2023-03" db="EMBL/GenBank/DDBJ databases">
        <title>Classification of Bisgaard taxon 6 and taxon 10 as Exercitatus varius gen. nov., spec. nov.</title>
        <authorList>
            <person name="Christensen H."/>
        </authorList>
    </citation>
    <scope>NUCLEOTIDE SEQUENCE</scope>
    <source>
        <strain evidence="6">86116</strain>
    </source>
</reference>
<dbReference type="InterPro" id="IPR050695">
    <property type="entry name" value="N-acetylmuramoyl_amidase_3"/>
</dbReference>
<protein>
    <recommendedName>
        <fullName evidence="2">N-acetylmuramoyl-L-alanine amidase</fullName>
        <ecNumber evidence="2">3.5.1.28</ecNumber>
    </recommendedName>
</protein>
<evidence type="ECO:0000256" key="1">
    <source>
        <dbReference type="ARBA" id="ARBA00001561"/>
    </source>
</evidence>
<evidence type="ECO:0000256" key="2">
    <source>
        <dbReference type="ARBA" id="ARBA00011901"/>
    </source>
</evidence>
<dbReference type="PANTHER" id="PTHR30404:SF0">
    <property type="entry name" value="N-ACETYLMURAMOYL-L-ALANINE AMIDASE AMIC"/>
    <property type="match status" value="1"/>
</dbReference>
<evidence type="ECO:0000256" key="3">
    <source>
        <dbReference type="ARBA" id="ARBA00022801"/>
    </source>
</evidence>
<name>A0AAW6QAA1_9PAST</name>
<evidence type="ECO:0000256" key="4">
    <source>
        <dbReference type="SAM" id="SignalP"/>
    </source>
</evidence>
<dbReference type="GO" id="GO:0030288">
    <property type="term" value="C:outer membrane-bounded periplasmic space"/>
    <property type="evidence" value="ECO:0007669"/>
    <property type="project" value="TreeGrafter"/>
</dbReference>
<feature type="chain" id="PRO_5043543548" description="N-acetylmuramoyl-L-alanine amidase" evidence="4">
    <location>
        <begin position="21"/>
        <end position="221"/>
    </location>
</feature>
<evidence type="ECO:0000259" key="5">
    <source>
        <dbReference type="SMART" id="SM00646"/>
    </source>
</evidence>